<name>A0A8D8UUS6_9HEMI</name>
<sequence>MLLSLIIERRDESYAGNKVRNIEVPGRRGVVKPKKTWRNYVIEDMREKGVRRDDETQDRDGWKRYKVEDIREKGVRRRDYYETQDRDGLKRYKVEDIREKEE</sequence>
<evidence type="ECO:0000313" key="1">
    <source>
        <dbReference type="EMBL" id="CAG6710216.1"/>
    </source>
</evidence>
<proteinExistence type="predicted"/>
<reference evidence="1" key="1">
    <citation type="submission" date="2021-05" db="EMBL/GenBank/DDBJ databases">
        <authorList>
            <person name="Alioto T."/>
            <person name="Alioto T."/>
            <person name="Gomez Garrido J."/>
        </authorList>
    </citation>
    <scope>NUCLEOTIDE SEQUENCE</scope>
</reference>
<dbReference type="EMBL" id="HBUF01346771">
    <property type="protein sequence ID" value="CAG6710216.1"/>
    <property type="molecule type" value="Transcribed_RNA"/>
</dbReference>
<accession>A0A8D8UUS6</accession>
<organism evidence="1">
    <name type="scientific">Cacopsylla melanoneura</name>
    <dbReference type="NCBI Taxonomy" id="428564"/>
    <lineage>
        <taxon>Eukaryota</taxon>
        <taxon>Metazoa</taxon>
        <taxon>Ecdysozoa</taxon>
        <taxon>Arthropoda</taxon>
        <taxon>Hexapoda</taxon>
        <taxon>Insecta</taxon>
        <taxon>Pterygota</taxon>
        <taxon>Neoptera</taxon>
        <taxon>Paraneoptera</taxon>
        <taxon>Hemiptera</taxon>
        <taxon>Sternorrhyncha</taxon>
        <taxon>Psylloidea</taxon>
        <taxon>Psyllidae</taxon>
        <taxon>Psyllinae</taxon>
        <taxon>Cacopsylla</taxon>
    </lineage>
</organism>
<protein>
    <submittedName>
        <fullName evidence="1">Uncharacterized protein</fullName>
    </submittedName>
</protein>
<dbReference type="EMBL" id="HBUF01346772">
    <property type="protein sequence ID" value="CAG6710217.1"/>
    <property type="molecule type" value="Transcribed_RNA"/>
</dbReference>
<dbReference type="EMBL" id="HBUF01346770">
    <property type="protein sequence ID" value="CAG6710215.1"/>
    <property type="molecule type" value="Transcribed_RNA"/>
</dbReference>
<dbReference type="AlphaFoldDB" id="A0A8D8UUS6"/>